<comment type="caution">
    <text evidence="1">The sequence shown here is derived from an EMBL/GenBank/DDBJ whole genome shotgun (WGS) entry which is preliminary data.</text>
</comment>
<dbReference type="AlphaFoldDB" id="A0A8X6FSJ7"/>
<evidence type="ECO:0000313" key="2">
    <source>
        <dbReference type="Proteomes" id="UP000887116"/>
    </source>
</evidence>
<dbReference type="EMBL" id="BMAO01013320">
    <property type="protein sequence ID" value="GFQ87881.1"/>
    <property type="molecule type" value="Genomic_DNA"/>
</dbReference>
<proteinExistence type="predicted"/>
<accession>A0A8X6FSJ7</accession>
<reference evidence="1" key="1">
    <citation type="submission" date="2020-07" db="EMBL/GenBank/DDBJ databases">
        <title>Multicomponent nature underlies the extraordinary mechanical properties of spider dragline silk.</title>
        <authorList>
            <person name="Kono N."/>
            <person name="Nakamura H."/>
            <person name="Mori M."/>
            <person name="Yoshida Y."/>
            <person name="Ohtoshi R."/>
            <person name="Malay A.D."/>
            <person name="Moran D.A.P."/>
            <person name="Tomita M."/>
            <person name="Numata K."/>
            <person name="Arakawa K."/>
        </authorList>
    </citation>
    <scope>NUCLEOTIDE SEQUENCE</scope>
</reference>
<name>A0A8X6FSJ7_TRICU</name>
<evidence type="ECO:0000313" key="1">
    <source>
        <dbReference type="EMBL" id="GFQ87881.1"/>
    </source>
</evidence>
<sequence>MTGTTLILFPTVVGSYDEPPQFFQGASVAAGAACNSKRGSLNVVIQFAAAQPQLHVQVVAAQLHVQVVAAQLHVQVVAAQLHFKSLLLSFTFKSLRSASCSSCCVQLLLLQVFLRLFYPT</sequence>
<organism evidence="1 2">
    <name type="scientific">Trichonephila clavata</name>
    <name type="common">Joro spider</name>
    <name type="synonym">Nephila clavata</name>
    <dbReference type="NCBI Taxonomy" id="2740835"/>
    <lineage>
        <taxon>Eukaryota</taxon>
        <taxon>Metazoa</taxon>
        <taxon>Ecdysozoa</taxon>
        <taxon>Arthropoda</taxon>
        <taxon>Chelicerata</taxon>
        <taxon>Arachnida</taxon>
        <taxon>Araneae</taxon>
        <taxon>Araneomorphae</taxon>
        <taxon>Entelegynae</taxon>
        <taxon>Araneoidea</taxon>
        <taxon>Nephilidae</taxon>
        <taxon>Trichonephila</taxon>
    </lineage>
</organism>
<dbReference type="Proteomes" id="UP000887116">
    <property type="component" value="Unassembled WGS sequence"/>
</dbReference>
<keyword evidence="2" id="KW-1185">Reference proteome</keyword>
<protein>
    <submittedName>
        <fullName evidence="1">Uncharacterized protein</fullName>
    </submittedName>
</protein>
<gene>
    <name evidence="1" type="ORF">TNCT_734491</name>
</gene>